<evidence type="ECO:0000259" key="8">
    <source>
        <dbReference type="PROSITE" id="PS51746"/>
    </source>
</evidence>
<reference evidence="9" key="1">
    <citation type="submission" date="2020-11" db="EMBL/GenBank/DDBJ databases">
        <authorList>
            <person name="Tran Van P."/>
        </authorList>
    </citation>
    <scope>NUCLEOTIDE SEQUENCE</scope>
</reference>
<dbReference type="PANTHER" id="PTHR12320:SF1">
    <property type="entry name" value="PROTEIN PHOSPHATASE PTC7 HOMOLOG"/>
    <property type="match status" value="1"/>
</dbReference>
<gene>
    <name evidence="9" type="ORF">DSTB1V02_LOCUS9266</name>
</gene>
<dbReference type="EMBL" id="CAJPEV010002313">
    <property type="protein sequence ID" value="CAG0896491.1"/>
    <property type="molecule type" value="Genomic_DNA"/>
</dbReference>
<dbReference type="SMART" id="SM00331">
    <property type="entry name" value="PP2C_SIG"/>
    <property type="match status" value="1"/>
</dbReference>
<dbReference type="SUPFAM" id="SSF81606">
    <property type="entry name" value="PP2C-like"/>
    <property type="match status" value="1"/>
</dbReference>
<dbReference type="OrthoDB" id="60843at2759"/>
<dbReference type="InterPro" id="IPR039123">
    <property type="entry name" value="PPTC7"/>
</dbReference>
<comment type="similarity">
    <text evidence="3 7">Belongs to the PP2C family.</text>
</comment>
<evidence type="ECO:0000256" key="3">
    <source>
        <dbReference type="ARBA" id="ARBA00006702"/>
    </source>
</evidence>
<organism evidence="9">
    <name type="scientific">Darwinula stevensoni</name>
    <dbReference type="NCBI Taxonomy" id="69355"/>
    <lineage>
        <taxon>Eukaryota</taxon>
        <taxon>Metazoa</taxon>
        <taxon>Ecdysozoa</taxon>
        <taxon>Arthropoda</taxon>
        <taxon>Crustacea</taxon>
        <taxon>Oligostraca</taxon>
        <taxon>Ostracoda</taxon>
        <taxon>Podocopa</taxon>
        <taxon>Podocopida</taxon>
        <taxon>Darwinulocopina</taxon>
        <taxon>Darwinuloidea</taxon>
        <taxon>Darwinulidae</taxon>
        <taxon>Darwinula</taxon>
    </lineage>
</organism>
<evidence type="ECO:0000256" key="5">
    <source>
        <dbReference type="ARBA" id="ARBA00022912"/>
    </source>
</evidence>
<evidence type="ECO:0000313" key="10">
    <source>
        <dbReference type="Proteomes" id="UP000677054"/>
    </source>
</evidence>
<dbReference type="GO" id="GO:0005739">
    <property type="term" value="C:mitochondrion"/>
    <property type="evidence" value="ECO:0007669"/>
    <property type="project" value="TreeGrafter"/>
</dbReference>
<evidence type="ECO:0000256" key="1">
    <source>
        <dbReference type="ARBA" id="ARBA00001936"/>
    </source>
</evidence>
<dbReference type="InterPro" id="IPR036457">
    <property type="entry name" value="PPM-type-like_dom_sf"/>
</dbReference>
<proteinExistence type="inferred from homology"/>
<comment type="catalytic activity">
    <reaction evidence="7">
        <text>O-phospho-L-threonyl-[protein] + H2O = L-threonyl-[protein] + phosphate</text>
        <dbReference type="Rhea" id="RHEA:47004"/>
        <dbReference type="Rhea" id="RHEA-COMP:11060"/>
        <dbReference type="Rhea" id="RHEA-COMP:11605"/>
        <dbReference type="ChEBI" id="CHEBI:15377"/>
        <dbReference type="ChEBI" id="CHEBI:30013"/>
        <dbReference type="ChEBI" id="CHEBI:43474"/>
        <dbReference type="ChEBI" id="CHEBI:61977"/>
        <dbReference type="EC" id="3.1.3.16"/>
    </reaction>
</comment>
<dbReference type="PROSITE" id="PS51746">
    <property type="entry name" value="PPM_2"/>
    <property type="match status" value="1"/>
</dbReference>
<evidence type="ECO:0000256" key="4">
    <source>
        <dbReference type="ARBA" id="ARBA00022842"/>
    </source>
</evidence>
<dbReference type="Proteomes" id="UP000677054">
    <property type="component" value="Unassembled WGS sequence"/>
</dbReference>
<keyword evidence="10" id="KW-1185">Reference proteome</keyword>
<sequence length="238" mass="26003">MIFKRDEDRKNVALFSVEGVLRRVADGVGGWRQWGVDPGVFAESLMRACDRLVSAGRFTPRKPAAILAAAYQELTQEKRHIIGSSTACVIALDRERGWLYAANIGDSGFRVVRNGAFIHRSQEQQHYFNTPFQLSLPPPGSRANILSDSPERADTTELKVEPGDVILLCSDGVLDNVPESLLLPQLASLVHTDPDPCLLQKTANSIALQARSLAFDSNFLSPFAMAARKNGIAANGED</sequence>
<dbReference type="Gene3D" id="3.60.40.10">
    <property type="entry name" value="PPM-type phosphatase domain"/>
    <property type="match status" value="1"/>
</dbReference>
<evidence type="ECO:0000256" key="2">
    <source>
        <dbReference type="ARBA" id="ARBA00001946"/>
    </source>
</evidence>
<dbReference type="InterPro" id="IPR001932">
    <property type="entry name" value="PPM-type_phosphatase-like_dom"/>
</dbReference>
<dbReference type="PANTHER" id="PTHR12320">
    <property type="entry name" value="PROTEIN PHOSPHATASE 2C"/>
    <property type="match status" value="1"/>
</dbReference>
<comment type="catalytic activity">
    <reaction evidence="7">
        <text>O-phospho-L-seryl-[protein] + H2O = L-seryl-[protein] + phosphate</text>
        <dbReference type="Rhea" id="RHEA:20629"/>
        <dbReference type="Rhea" id="RHEA-COMP:9863"/>
        <dbReference type="Rhea" id="RHEA-COMP:11604"/>
        <dbReference type="ChEBI" id="CHEBI:15377"/>
        <dbReference type="ChEBI" id="CHEBI:29999"/>
        <dbReference type="ChEBI" id="CHEBI:43474"/>
        <dbReference type="ChEBI" id="CHEBI:83421"/>
        <dbReference type="EC" id="3.1.3.16"/>
    </reaction>
</comment>
<feature type="domain" description="PPM-type phosphatase" evidence="8">
    <location>
        <begin position="11"/>
        <end position="238"/>
    </location>
</feature>
<keyword evidence="6 7" id="KW-0464">Manganese</keyword>
<name>A0A7R9FN80_9CRUS</name>
<dbReference type="EC" id="3.1.3.16" evidence="7"/>
<keyword evidence="7" id="KW-0479">Metal-binding</keyword>
<evidence type="ECO:0000256" key="6">
    <source>
        <dbReference type="ARBA" id="ARBA00023211"/>
    </source>
</evidence>
<keyword evidence="7" id="KW-0378">Hydrolase</keyword>
<dbReference type="AlphaFoldDB" id="A0A7R9FN80"/>
<evidence type="ECO:0000256" key="7">
    <source>
        <dbReference type="RuleBase" id="RU366020"/>
    </source>
</evidence>
<keyword evidence="4 7" id="KW-0460">Magnesium</keyword>
<dbReference type="Pfam" id="PF07228">
    <property type="entry name" value="SpoIIE"/>
    <property type="match status" value="1"/>
</dbReference>
<dbReference type="GO" id="GO:0046872">
    <property type="term" value="F:metal ion binding"/>
    <property type="evidence" value="ECO:0007669"/>
    <property type="project" value="UniProtKB-UniRule"/>
</dbReference>
<evidence type="ECO:0000313" key="9">
    <source>
        <dbReference type="EMBL" id="CAD7249471.1"/>
    </source>
</evidence>
<dbReference type="EMBL" id="LR901830">
    <property type="protein sequence ID" value="CAD7249471.1"/>
    <property type="molecule type" value="Genomic_DNA"/>
</dbReference>
<protein>
    <recommendedName>
        <fullName evidence="7">Protein phosphatase</fullName>
        <ecNumber evidence="7">3.1.3.16</ecNumber>
    </recommendedName>
</protein>
<accession>A0A7R9FN80</accession>
<dbReference type="GO" id="GO:0004722">
    <property type="term" value="F:protein serine/threonine phosphatase activity"/>
    <property type="evidence" value="ECO:0007669"/>
    <property type="project" value="UniProtKB-EC"/>
</dbReference>
<keyword evidence="5 7" id="KW-0904">Protein phosphatase</keyword>
<comment type="cofactor">
    <cofactor evidence="1 7">
        <name>Mn(2+)</name>
        <dbReference type="ChEBI" id="CHEBI:29035"/>
    </cofactor>
</comment>
<comment type="cofactor">
    <cofactor evidence="2 7">
        <name>Mg(2+)</name>
        <dbReference type="ChEBI" id="CHEBI:18420"/>
    </cofactor>
</comment>